<evidence type="ECO:0000313" key="9">
    <source>
        <dbReference type="Proteomes" id="UP000738349"/>
    </source>
</evidence>
<evidence type="ECO:0000256" key="3">
    <source>
        <dbReference type="ARBA" id="ARBA00022989"/>
    </source>
</evidence>
<feature type="transmembrane region" description="Helical" evidence="6">
    <location>
        <begin position="122"/>
        <end position="140"/>
    </location>
</feature>
<dbReference type="PROSITE" id="PS50850">
    <property type="entry name" value="MFS"/>
    <property type="match status" value="1"/>
</dbReference>
<dbReference type="PANTHER" id="PTHR23502:SF160">
    <property type="entry name" value="MAJOR FACILITATOR SUPERFAMILY (MFS) PROFILE DOMAIN-CONTAINING PROTEIN-RELATED"/>
    <property type="match status" value="1"/>
</dbReference>
<evidence type="ECO:0000256" key="6">
    <source>
        <dbReference type="SAM" id="Phobius"/>
    </source>
</evidence>
<feature type="transmembrane region" description="Helical" evidence="6">
    <location>
        <begin position="424"/>
        <end position="447"/>
    </location>
</feature>
<feature type="transmembrane region" description="Helical" evidence="6">
    <location>
        <begin position="454"/>
        <end position="477"/>
    </location>
</feature>
<dbReference type="Gene3D" id="1.20.1250.20">
    <property type="entry name" value="MFS general substrate transporter like domains"/>
    <property type="match status" value="1"/>
</dbReference>
<evidence type="ECO:0000256" key="1">
    <source>
        <dbReference type="ARBA" id="ARBA00004141"/>
    </source>
</evidence>
<feature type="transmembrane region" description="Helical" evidence="6">
    <location>
        <begin position="489"/>
        <end position="511"/>
    </location>
</feature>
<dbReference type="SUPFAM" id="SSF103473">
    <property type="entry name" value="MFS general substrate transporter"/>
    <property type="match status" value="1"/>
</dbReference>
<evidence type="ECO:0000259" key="7">
    <source>
        <dbReference type="PROSITE" id="PS50850"/>
    </source>
</evidence>
<gene>
    <name evidence="8" type="ORF">EDB81DRAFT_729129</name>
</gene>
<name>A0A9P9E1T8_9HYPO</name>
<evidence type="ECO:0000256" key="2">
    <source>
        <dbReference type="ARBA" id="ARBA00022692"/>
    </source>
</evidence>
<evidence type="ECO:0000256" key="5">
    <source>
        <dbReference type="ARBA" id="ARBA00023180"/>
    </source>
</evidence>
<reference evidence="8" key="1">
    <citation type="journal article" date="2021" name="Nat. Commun.">
        <title>Genetic determinants of endophytism in the Arabidopsis root mycobiome.</title>
        <authorList>
            <person name="Mesny F."/>
            <person name="Miyauchi S."/>
            <person name="Thiergart T."/>
            <person name="Pickel B."/>
            <person name="Atanasova L."/>
            <person name="Karlsson M."/>
            <person name="Huettel B."/>
            <person name="Barry K.W."/>
            <person name="Haridas S."/>
            <person name="Chen C."/>
            <person name="Bauer D."/>
            <person name="Andreopoulos W."/>
            <person name="Pangilinan J."/>
            <person name="LaButti K."/>
            <person name="Riley R."/>
            <person name="Lipzen A."/>
            <person name="Clum A."/>
            <person name="Drula E."/>
            <person name="Henrissat B."/>
            <person name="Kohler A."/>
            <person name="Grigoriev I.V."/>
            <person name="Martin F.M."/>
            <person name="Hacquard S."/>
        </authorList>
    </citation>
    <scope>NUCLEOTIDE SEQUENCE</scope>
    <source>
        <strain evidence="8">MPI-CAGE-AT-0147</strain>
    </source>
</reference>
<feature type="transmembrane region" description="Helical" evidence="6">
    <location>
        <begin position="146"/>
        <end position="169"/>
    </location>
</feature>
<feature type="transmembrane region" description="Helical" evidence="6">
    <location>
        <begin position="50"/>
        <end position="69"/>
    </location>
</feature>
<dbReference type="InterPro" id="IPR011701">
    <property type="entry name" value="MFS"/>
</dbReference>
<feature type="transmembrane region" description="Helical" evidence="6">
    <location>
        <begin position="210"/>
        <end position="229"/>
    </location>
</feature>
<dbReference type="Pfam" id="PF07690">
    <property type="entry name" value="MFS_1"/>
    <property type="match status" value="1"/>
</dbReference>
<feature type="transmembrane region" description="Helical" evidence="6">
    <location>
        <begin position="306"/>
        <end position="339"/>
    </location>
</feature>
<keyword evidence="3 6" id="KW-1133">Transmembrane helix</keyword>
<dbReference type="GO" id="GO:0005886">
    <property type="term" value="C:plasma membrane"/>
    <property type="evidence" value="ECO:0007669"/>
    <property type="project" value="TreeGrafter"/>
</dbReference>
<comment type="subcellular location">
    <subcellularLocation>
        <location evidence="1">Membrane</location>
        <topology evidence="1">Multi-pass membrane protein</topology>
    </subcellularLocation>
</comment>
<keyword evidence="2 6" id="KW-0812">Transmembrane</keyword>
<protein>
    <submittedName>
        <fullName evidence="8">Major facilitator superfamily transporter</fullName>
    </submittedName>
</protein>
<dbReference type="PANTHER" id="PTHR23502">
    <property type="entry name" value="MAJOR FACILITATOR SUPERFAMILY"/>
    <property type="match status" value="1"/>
</dbReference>
<dbReference type="InterPro" id="IPR020846">
    <property type="entry name" value="MFS_dom"/>
</dbReference>
<proteinExistence type="predicted"/>
<feature type="transmembrane region" description="Helical" evidence="6">
    <location>
        <begin position="394"/>
        <end position="418"/>
    </location>
</feature>
<keyword evidence="4 6" id="KW-0472">Membrane</keyword>
<dbReference type="GO" id="GO:0022857">
    <property type="term" value="F:transmembrane transporter activity"/>
    <property type="evidence" value="ECO:0007669"/>
    <property type="project" value="InterPro"/>
</dbReference>
<feature type="transmembrane region" description="Helical" evidence="6">
    <location>
        <begin position="359"/>
        <end position="382"/>
    </location>
</feature>
<dbReference type="Proteomes" id="UP000738349">
    <property type="component" value="Unassembled WGS sequence"/>
</dbReference>
<sequence>MQRPSASSRRDSLDLPGSVFLISGDGRILRLPMPSNSPSDPLSWSPAKRFIALGALVLYSVVALLNVQAASLMYKPLLKEFSNEITGGASLHLLVSAPSTLFLGLGALFWVPLSLVLGRRPVLLLSCFMSMVGALVAAIANKFMLLLVALCILGFAAGFAFSTGLLMTIDLTFIHERPMAIANYWGVGAATTLVALRIVPVLGATEWRNYYWFSLILSLACGILALFLVPETYFVRPAIAFDGRILVQDGSEKIKIYQDWDEVPGGKPLPDIPDSTSSTWKRIAQRLTIRKVGGDWKQMGTSYLQVLLWLCNPLAFWVSILNAINFGGMLSIGMTYPVILALPPYNLPESTIALVNPVAAVGAILAVPATCMTVSCVAFRLTRNNGGVRDAEHYLVGFLIPTVSGSASVVLYGVAVHFGWDFRFIFLSYVLNAFSSVGLGAAATLWVTEAFPRWTASALMVVGGFGYVLSFGVSYAIDPWVKTQGYLGANVQIGCLIAAVGGIALPLVFWGKNIRQYVHGKWATGEGGMLRPQV</sequence>
<dbReference type="EMBL" id="JAGMUV010000018">
    <property type="protein sequence ID" value="KAH7129186.1"/>
    <property type="molecule type" value="Genomic_DNA"/>
</dbReference>
<feature type="transmembrane region" description="Helical" evidence="6">
    <location>
        <begin position="89"/>
        <end position="110"/>
    </location>
</feature>
<evidence type="ECO:0000313" key="8">
    <source>
        <dbReference type="EMBL" id="KAH7129186.1"/>
    </source>
</evidence>
<comment type="caution">
    <text evidence="8">The sequence shown here is derived from an EMBL/GenBank/DDBJ whole genome shotgun (WGS) entry which is preliminary data.</text>
</comment>
<keyword evidence="9" id="KW-1185">Reference proteome</keyword>
<evidence type="ECO:0000256" key="4">
    <source>
        <dbReference type="ARBA" id="ARBA00023136"/>
    </source>
</evidence>
<feature type="domain" description="Major facilitator superfamily (MFS) profile" evidence="7">
    <location>
        <begin position="52"/>
        <end position="516"/>
    </location>
</feature>
<keyword evidence="5" id="KW-0325">Glycoprotein</keyword>
<accession>A0A9P9E1T8</accession>
<feature type="transmembrane region" description="Helical" evidence="6">
    <location>
        <begin position="181"/>
        <end position="204"/>
    </location>
</feature>
<organism evidence="8 9">
    <name type="scientific">Dactylonectria macrodidyma</name>
    <dbReference type="NCBI Taxonomy" id="307937"/>
    <lineage>
        <taxon>Eukaryota</taxon>
        <taxon>Fungi</taxon>
        <taxon>Dikarya</taxon>
        <taxon>Ascomycota</taxon>
        <taxon>Pezizomycotina</taxon>
        <taxon>Sordariomycetes</taxon>
        <taxon>Hypocreomycetidae</taxon>
        <taxon>Hypocreales</taxon>
        <taxon>Nectriaceae</taxon>
        <taxon>Dactylonectria</taxon>
    </lineage>
</organism>
<dbReference type="InterPro" id="IPR036259">
    <property type="entry name" value="MFS_trans_sf"/>
</dbReference>
<dbReference type="AlphaFoldDB" id="A0A9P9E1T8"/>
<dbReference type="OrthoDB" id="268400at2759"/>